<protein>
    <submittedName>
        <fullName evidence="2">DUF4391 domain-containing protein</fullName>
    </submittedName>
</protein>
<evidence type="ECO:0000313" key="3">
    <source>
        <dbReference type="Proteomes" id="UP000589896"/>
    </source>
</evidence>
<accession>A0A7Z0QMW8</accession>
<keyword evidence="1" id="KW-0175">Coiled coil</keyword>
<gene>
    <name evidence="2" type="ORF">H0E82_01920</name>
</gene>
<dbReference type="AlphaFoldDB" id="A0A7Z0QMW8"/>
<feature type="coiled-coil region" evidence="1">
    <location>
        <begin position="196"/>
        <end position="223"/>
    </location>
</feature>
<dbReference type="Pfam" id="PF14335">
    <property type="entry name" value="DUF4391"/>
    <property type="match status" value="1"/>
</dbReference>
<keyword evidence="3" id="KW-1185">Reference proteome</keyword>
<evidence type="ECO:0000313" key="2">
    <source>
        <dbReference type="EMBL" id="NYZ61524.1"/>
    </source>
</evidence>
<reference evidence="2 3" key="1">
    <citation type="submission" date="2020-07" db="EMBL/GenBank/DDBJ databases">
        <title>isolation of Luteimonas sp. SJ-16.</title>
        <authorList>
            <person name="Huang X.-X."/>
            <person name="Xu L."/>
            <person name="Sun J.-Q."/>
        </authorList>
    </citation>
    <scope>NUCLEOTIDE SEQUENCE [LARGE SCALE GENOMIC DNA]</scope>
    <source>
        <strain evidence="2 3">SJ-16</strain>
    </source>
</reference>
<name>A0A7Z0QMW8_9GAMM</name>
<organism evidence="2 3">
    <name type="scientific">Luteimonas deserti</name>
    <dbReference type="NCBI Taxonomy" id="2752306"/>
    <lineage>
        <taxon>Bacteria</taxon>
        <taxon>Pseudomonadati</taxon>
        <taxon>Pseudomonadota</taxon>
        <taxon>Gammaproteobacteria</taxon>
        <taxon>Lysobacterales</taxon>
        <taxon>Lysobacteraceae</taxon>
        <taxon>Luteimonas</taxon>
    </lineage>
</organism>
<evidence type="ECO:0000256" key="1">
    <source>
        <dbReference type="SAM" id="Coils"/>
    </source>
</evidence>
<dbReference type="InterPro" id="IPR025503">
    <property type="entry name" value="DUF4391"/>
</dbReference>
<dbReference type="EMBL" id="JACCJZ010000004">
    <property type="protein sequence ID" value="NYZ61524.1"/>
    <property type="molecule type" value="Genomic_DNA"/>
</dbReference>
<dbReference type="Proteomes" id="UP000589896">
    <property type="component" value="Unassembled WGS sequence"/>
</dbReference>
<proteinExistence type="predicted"/>
<sequence>MSAVVFDWPPATRVDRAISKTEVLARAGKPPGLRERVTRELAEISWACKLATTTLNLPPGGLPEFQVFRLRLKPGVATASEPLLRAIDLAIPSPLLFEVTGDAGTCTVGAPKRASAATAGKQVLGAYIAGTWVAAEAARHPLPVALDLAGLHQALMRALVPLAGRRGETLDALLARLAAVRLAERDGARLQARLHAETQFNRKVQINQQLREAQRRLAQLREPGE</sequence>
<dbReference type="RefSeq" id="WP_180543279.1">
    <property type="nucleotide sequence ID" value="NZ_JACCJZ010000004.1"/>
</dbReference>
<comment type="caution">
    <text evidence="2">The sequence shown here is derived from an EMBL/GenBank/DDBJ whole genome shotgun (WGS) entry which is preliminary data.</text>
</comment>